<dbReference type="CDD" id="cd00609">
    <property type="entry name" value="AAT_like"/>
    <property type="match status" value="1"/>
</dbReference>
<dbReference type="InterPro" id="IPR004839">
    <property type="entry name" value="Aminotransferase_I/II_large"/>
</dbReference>
<dbReference type="AlphaFoldDB" id="X1C815"/>
<comment type="cofactor">
    <cofactor evidence="1">
        <name>pyridoxal 5'-phosphate</name>
        <dbReference type="ChEBI" id="CHEBI:597326"/>
    </cofactor>
</comment>
<evidence type="ECO:0000259" key="6">
    <source>
        <dbReference type="Pfam" id="PF00155"/>
    </source>
</evidence>
<organism evidence="7">
    <name type="scientific">marine sediment metagenome</name>
    <dbReference type="NCBI Taxonomy" id="412755"/>
    <lineage>
        <taxon>unclassified sequences</taxon>
        <taxon>metagenomes</taxon>
        <taxon>ecological metagenomes</taxon>
    </lineage>
</organism>
<dbReference type="PANTHER" id="PTHR46383">
    <property type="entry name" value="ASPARTATE AMINOTRANSFERASE"/>
    <property type="match status" value="1"/>
</dbReference>
<dbReference type="InterPro" id="IPR015422">
    <property type="entry name" value="PyrdxlP-dep_Trfase_small"/>
</dbReference>
<evidence type="ECO:0000256" key="1">
    <source>
        <dbReference type="ARBA" id="ARBA00001933"/>
    </source>
</evidence>
<dbReference type="Gene3D" id="3.40.640.10">
    <property type="entry name" value="Type I PLP-dependent aspartate aminotransferase-like (Major domain)"/>
    <property type="match status" value="1"/>
</dbReference>
<dbReference type="Gene3D" id="3.90.1150.10">
    <property type="entry name" value="Aspartate Aminotransferase, domain 1"/>
    <property type="match status" value="1"/>
</dbReference>
<dbReference type="PANTHER" id="PTHR46383:SF1">
    <property type="entry name" value="ASPARTATE AMINOTRANSFERASE"/>
    <property type="match status" value="1"/>
</dbReference>
<gene>
    <name evidence="7" type="ORF">S01H4_44037</name>
</gene>
<feature type="domain" description="Aminotransferase class I/classII large" evidence="6">
    <location>
        <begin position="6"/>
        <end position="227"/>
    </location>
</feature>
<dbReference type="Pfam" id="PF00155">
    <property type="entry name" value="Aminotran_1_2"/>
    <property type="match status" value="1"/>
</dbReference>
<evidence type="ECO:0000256" key="2">
    <source>
        <dbReference type="ARBA" id="ARBA00007441"/>
    </source>
</evidence>
<comment type="caution">
    <text evidence="7">The sequence shown here is derived from an EMBL/GenBank/DDBJ whole genome shotgun (WGS) entry which is preliminary data.</text>
</comment>
<dbReference type="InterPro" id="IPR015421">
    <property type="entry name" value="PyrdxlP-dep_Trfase_major"/>
</dbReference>
<proteinExistence type="inferred from homology"/>
<dbReference type="SUPFAM" id="SSF53383">
    <property type="entry name" value="PLP-dependent transferases"/>
    <property type="match status" value="1"/>
</dbReference>
<evidence type="ECO:0000313" key="7">
    <source>
        <dbReference type="EMBL" id="GAH03512.1"/>
    </source>
</evidence>
<name>X1C815_9ZZZZ</name>
<dbReference type="GO" id="GO:0008483">
    <property type="term" value="F:transaminase activity"/>
    <property type="evidence" value="ECO:0007669"/>
    <property type="project" value="UniProtKB-KW"/>
</dbReference>
<dbReference type="InterPro" id="IPR050596">
    <property type="entry name" value="AspAT/PAT-like"/>
</dbReference>
<evidence type="ECO:0000256" key="5">
    <source>
        <dbReference type="ARBA" id="ARBA00022898"/>
    </source>
</evidence>
<keyword evidence="5" id="KW-0663">Pyridoxal phosphate</keyword>
<dbReference type="GO" id="GO:0006520">
    <property type="term" value="P:amino acid metabolic process"/>
    <property type="evidence" value="ECO:0007669"/>
    <property type="project" value="InterPro"/>
</dbReference>
<sequence>EEDMAAIAQIIAEKAHPDCRVFTDEVYEYIVFDGLTHSSIISQPGMEERTVLLSGHSKTYAMTGWRLGYSVLPTIEEAEIFKNLNINFISCTPPFIQEAGREAIESPLSAGEIAKMVEAFDRRRKLVVEGLNAIDGVTCVMPRGAFYVFPNITGACENVGAMEAFAKMSPEEQAESSPSTLMQMFLLYRYGVATMDRPSFCRLGSEGENYLRLSTATDDESLLEGVRRMGEAVHDADGFAEFVAQGVPA</sequence>
<protein>
    <recommendedName>
        <fullName evidence="6">Aminotransferase class I/classII large domain-containing protein</fullName>
    </recommendedName>
</protein>
<feature type="non-terminal residue" evidence="7">
    <location>
        <position position="1"/>
    </location>
</feature>
<dbReference type="InterPro" id="IPR015424">
    <property type="entry name" value="PyrdxlP-dep_Trfase"/>
</dbReference>
<keyword evidence="4" id="KW-0808">Transferase</keyword>
<evidence type="ECO:0000256" key="4">
    <source>
        <dbReference type="ARBA" id="ARBA00022679"/>
    </source>
</evidence>
<keyword evidence="3" id="KW-0032">Aminotransferase</keyword>
<dbReference type="GO" id="GO:0030170">
    <property type="term" value="F:pyridoxal phosphate binding"/>
    <property type="evidence" value="ECO:0007669"/>
    <property type="project" value="InterPro"/>
</dbReference>
<reference evidence="7" key="1">
    <citation type="journal article" date="2014" name="Front. Microbiol.">
        <title>High frequency of phylogenetically diverse reductive dehalogenase-homologous genes in deep subseafloor sedimentary metagenomes.</title>
        <authorList>
            <person name="Kawai M."/>
            <person name="Futagami T."/>
            <person name="Toyoda A."/>
            <person name="Takaki Y."/>
            <person name="Nishi S."/>
            <person name="Hori S."/>
            <person name="Arai W."/>
            <person name="Tsubouchi T."/>
            <person name="Morono Y."/>
            <person name="Uchiyama I."/>
            <person name="Ito T."/>
            <person name="Fujiyama A."/>
            <person name="Inagaki F."/>
            <person name="Takami H."/>
        </authorList>
    </citation>
    <scope>NUCLEOTIDE SEQUENCE</scope>
    <source>
        <strain evidence="7">Expedition CK06-06</strain>
    </source>
</reference>
<evidence type="ECO:0000256" key="3">
    <source>
        <dbReference type="ARBA" id="ARBA00022576"/>
    </source>
</evidence>
<comment type="similarity">
    <text evidence="2">Belongs to the class-I pyridoxal-phosphate-dependent aminotransferase family.</text>
</comment>
<accession>X1C815</accession>
<dbReference type="EMBL" id="BART01024363">
    <property type="protein sequence ID" value="GAH03512.1"/>
    <property type="molecule type" value="Genomic_DNA"/>
</dbReference>